<dbReference type="EMBL" id="BAABME010028258">
    <property type="protein sequence ID" value="GAA0177691.1"/>
    <property type="molecule type" value="Genomic_DNA"/>
</dbReference>
<reference evidence="1 2" key="1">
    <citation type="submission" date="2024-01" db="EMBL/GenBank/DDBJ databases">
        <title>The complete chloroplast genome sequence of Lithospermum erythrorhizon: insights into the phylogenetic relationship among Boraginaceae species and the maternal lineages of purple gromwells.</title>
        <authorList>
            <person name="Okada T."/>
            <person name="Watanabe K."/>
        </authorList>
    </citation>
    <scope>NUCLEOTIDE SEQUENCE [LARGE SCALE GENOMIC DNA]</scope>
</reference>
<organism evidence="1 2">
    <name type="scientific">Lithospermum erythrorhizon</name>
    <name type="common">Purple gromwell</name>
    <name type="synonym">Lithospermum officinale var. erythrorhizon</name>
    <dbReference type="NCBI Taxonomy" id="34254"/>
    <lineage>
        <taxon>Eukaryota</taxon>
        <taxon>Viridiplantae</taxon>
        <taxon>Streptophyta</taxon>
        <taxon>Embryophyta</taxon>
        <taxon>Tracheophyta</taxon>
        <taxon>Spermatophyta</taxon>
        <taxon>Magnoliopsida</taxon>
        <taxon>eudicotyledons</taxon>
        <taxon>Gunneridae</taxon>
        <taxon>Pentapetalae</taxon>
        <taxon>asterids</taxon>
        <taxon>lamiids</taxon>
        <taxon>Boraginales</taxon>
        <taxon>Boraginaceae</taxon>
        <taxon>Boraginoideae</taxon>
        <taxon>Lithospermeae</taxon>
        <taxon>Lithospermum</taxon>
    </lineage>
</organism>
<keyword evidence="2" id="KW-1185">Reference proteome</keyword>
<sequence>MLQEEQFQKLKSPAAPDVVMTMAVNPPSKGTSRFESHVKCNYCHHSGHDVTTCFSKHGFPEGWGRGSAGRGSGGLAPGVVGRGKVCSPALALLVMVAGLVASRARLWVQPWRRRVHLLVV</sequence>
<dbReference type="AlphaFoldDB" id="A0AAV3RR35"/>
<accession>A0AAV3RR35</accession>
<comment type="caution">
    <text evidence="1">The sequence shown here is derived from an EMBL/GenBank/DDBJ whole genome shotgun (WGS) entry which is preliminary data.</text>
</comment>
<gene>
    <name evidence="1" type="ORF">LIER_42148</name>
</gene>
<name>A0AAV3RR35_LITER</name>
<proteinExistence type="predicted"/>
<dbReference type="Proteomes" id="UP001454036">
    <property type="component" value="Unassembled WGS sequence"/>
</dbReference>
<protein>
    <submittedName>
        <fullName evidence="1">Uncharacterized protein</fullName>
    </submittedName>
</protein>
<evidence type="ECO:0000313" key="1">
    <source>
        <dbReference type="EMBL" id="GAA0177691.1"/>
    </source>
</evidence>
<evidence type="ECO:0000313" key="2">
    <source>
        <dbReference type="Proteomes" id="UP001454036"/>
    </source>
</evidence>